<dbReference type="Pfam" id="PF07288">
    <property type="entry name" value="RpoY"/>
    <property type="match status" value="1"/>
</dbReference>
<dbReference type="GO" id="GO:0003899">
    <property type="term" value="F:DNA-directed RNA polymerase activity"/>
    <property type="evidence" value="ECO:0007669"/>
    <property type="project" value="UniProtKB-UniRule"/>
</dbReference>
<comment type="subunit">
    <text evidence="5">RNAP is composed of a core of 2 alpha, a beta and a beta' subunit. The core is associated with a delta subunit, and at least one of epsilon or omega. When a sigma factor is associated with the core the holoenzyme is formed, which can initiate transcription.</text>
</comment>
<dbReference type="InterPro" id="IPR009907">
    <property type="entry name" value="RpoY"/>
</dbReference>
<sequence>MIFKVFFQTSLTEVPVREHTQTVYVEAETINDVRKKLADRKYNIEYIQEINGKFLEYEKETNSLELENV</sequence>
<evidence type="ECO:0000313" key="6">
    <source>
        <dbReference type="EMBL" id="ANC76711.1"/>
    </source>
</evidence>
<keyword evidence="1 5" id="KW-0240">DNA-directed RNA polymerase</keyword>
<dbReference type="GO" id="GO:0006351">
    <property type="term" value="P:DNA-templated transcription"/>
    <property type="evidence" value="ECO:0007669"/>
    <property type="project" value="UniProtKB-UniRule"/>
</dbReference>
<dbReference type="EC" id="2.7.7.6" evidence="5"/>
<gene>
    <name evidence="5" type="primary">rpoY</name>
    <name evidence="6" type="ORF">ABE65_007815</name>
</gene>
<evidence type="ECO:0000313" key="7">
    <source>
        <dbReference type="Proteomes" id="UP000076623"/>
    </source>
</evidence>
<dbReference type="GO" id="GO:0003677">
    <property type="term" value="F:DNA binding"/>
    <property type="evidence" value="ECO:0007669"/>
    <property type="project" value="UniProtKB-UniRule"/>
</dbReference>
<dbReference type="AlphaFoldDB" id="A0A160IKZ8"/>
<keyword evidence="4 5" id="KW-0804">Transcription</keyword>
<evidence type="ECO:0000256" key="4">
    <source>
        <dbReference type="ARBA" id="ARBA00023163"/>
    </source>
</evidence>
<evidence type="ECO:0000256" key="3">
    <source>
        <dbReference type="ARBA" id="ARBA00022695"/>
    </source>
</evidence>
<accession>A0A160IKZ8</accession>
<protein>
    <recommendedName>
        <fullName evidence="5">DNA-directed RNA polymerase subunit epsilon</fullName>
        <shortName evidence="5">RNAP epsilon subunit</shortName>
        <ecNumber evidence="5">2.7.7.6</ecNumber>
    </recommendedName>
    <alternativeName>
        <fullName evidence="5">RNA polymerase epsilon subunit</fullName>
    </alternativeName>
    <alternativeName>
        <fullName evidence="5">Transcriptase subunit epsilon</fullName>
    </alternativeName>
</protein>
<keyword evidence="3 5" id="KW-0548">Nucleotidyltransferase</keyword>
<comment type="function">
    <text evidence="5">A non-essential component of RNA polymerase (RNAP).</text>
</comment>
<dbReference type="Gene3D" id="3.10.20.730">
    <property type="entry name" value="RNAP, epsilon subunit-like"/>
    <property type="match status" value="1"/>
</dbReference>
<dbReference type="EMBL" id="CP015378">
    <property type="protein sequence ID" value="ANC76711.1"/>
    <property type="molecule type" value="Genomic_DNA"/>
</dbReference>
<dbReference type="KEGG" id="fpn:ABE65_007815"/>
<organism evidence="6 7">
    <name type="scientific">Fictibacillus phosphorivorans</name>
    <dbReference type="NCBI Taxonomy" id="1221500"/>
    <lineage>
        <taxon>Bacteria</taxon>
        <taxon>Bacillati</taxon>
        <taxon>Bacillota</taxon>
        <taxon>Bacilli</taxon>
        <taxon>Bacillales</taxon>
        <taxon>Fictibacillaceae</taxon>
        <taxon>Fictibacillus</taxon>
    </lineage>
</organism>
<reference evidence="6 7" key="1">
    <citation type="submission" date="2016-04" db="EMBL/GenBank/DDBJ databases">
        <title>Complete genome sequence of Fictibacillus phosphorivorans G25-29, a strain toxic to nematodes.</title>
        <authorList>
            <person name="Zheng Z."/>
        </authorList>
    </citation>
    <scope>NUCLEOTIDE SEQUENCE [LARGE SCALE GENOMIC DNA]</scope>
    <source>
        <strain evidence="6 7">G25-29</strain>
    </source>
</reference>
<comment type="similarity">
    <text evidence="5">Belongs to the RNA polymerase subunit epsilon family.</text>
</comment>
<evidence type="ECO:0000256" key="5">
    <source>
        <dbReference type="HAMAP-Rule" id="MF_01553"/>
    </source>
</evidence>
<name>A0A160IKZ8_9BACL</name>
<dbReference type="GO" id="GO:0000428">
    <property type="term" value="C:DNA-directed RNA polymerase complex"/>
    <property type="evidence" value="ECO:0007669"/>
    <property type="project" value="UniProtKB-KW"/>
</dbReference>
<evidence type="ECO:0000256" key="2">
    <source>
        <dbReference type="ARBA" id="ARBA00022679"/>
    </source>
</evidence>
<keyword evidence="7" id="KW-1185">Reference proteome</keyword>
<evidence type="ECO:0000256" key="1">
    <source>
        <dbReference type="ARBA" id="ARBA00022478"/>
    </source>
</evidence>
<proteinExistence type="inferred from homology"/>
<dbReference type="RefSeq" id="WP_066393272.1">
    <property type="nucleotide sequence ID" value="NZ_CP015378.1"/>
</dbReference>
<comment type="catalytic activity">
    <reaction evidence="5">
        <text>RNA(n) + a ribonucleoside 5'-triphosphate = RNA(n+1) + diphosphate</text>
        <dbReference type="Rhea" id="RHEA:21248"/>
        <dbReference type="Rhea" id="RHEA-COMP:14527"/>
        <dbReference type="Rhea" id="RHEA-COMP:17342"/>
        <dbReference type="ChEBI" id="CHEBI:33019"/>
        <dbReference type="ChEBI" id="CHEBI:61557"/>
        <dbReference type="ChEBI" id="CHEBI:140395"/>
        <dbReference type="EC" id="2.7.7.6"/>
    </reaction>
</comment>
<dbReference type="NCBIfam" id="NF010188">
    <property type="entry name" value="PRK13667.1"/>
    <property type="match status" value="1"/>
</dbReference>
<dbReference type="Proteomes" id="UP000076623">
    <property type="component" value="Chromosome"/>
</dbReference>
<keyword evidence="2 5" id="KW-0808">Transferase</keyword>
<dbReference type="STRING" id="1221500.ABE65_007815"/>
<dbReference type="HAMAP" id="MF_01553">
    <property type="entry name" value="RNApol_bact_RpoY"/>
    <property type="match status" value="1"/>
</dbReference>